<dbReference type="HOGENOM" id="CLU_165617_0_0_1"/>
<dbReference type="OMA" id="KINIATQ"/>
<sequence length="105" mass="10758">MHFTKVFALVAIFATGALAAPVAEADATPPKPVKPVINKPKINIATQTNVCGNGVTPFCCTSDNKGSSSCKAMSQGAICQTTIVCCNAQDSLQVCTGNINVIVVS</sequence>
<dbReference type="EMBL" id="JH767609">
    <property type="protein sequence ID" value="EON69205.1"/>
    <property type="molecule type" value="Genomic_DNA"/>
</dbReference>
<reference evidence="3" key="1">
    <citation type="submission" date="2012-06" db="EMBL/GenBank/DDBJ databases">
        <title>The genome sequence of Coniosporium apollinis CBS 100218.</title>
        <authorList>
            <consortium name="The Broad Institute Genome Sequencing Platform"/>
            <person name="Cuomo C."/>
            <person name="Gorbushina A."/>
            <person name="Noack S."/>
            <person name="Walker B."/>
            <person name="Young S.K."/>
            <person name="Zeng Q."/>
            <person name="Gargeya S."/>
            <person name="Fitzgerald M."/>
            <person name="Haas B."/>
            <person name="Abouelleil A."/>
            <person name="Alvarado L."/>
            <person name="Arachchi H.M."/>
            <person name="Berlin A.M."/>
            <person name="Chapman S.B."/>
            <person name="Goldberg J."/>
            <person name="Griggs A."/>
            <person name="Gujja S."/>
            <person name="Hansen M."/>
            <person name="Howarth C."/>
            <person name="Imamovic A."/>
            <person name="Larimer J."/>
            <person name="McCowan C."/>
            <person name="Montmayeur A."/>
            <person name="Murphy C."/>
            <person name="Neiman D."/>
            <person name="Pearson M."/>
            <person name="Priest M."/>
            <person name="Roberts A."/>
            <person name="Saif S."/>
            <person name="Shea T."/>
            <person name="Sisk P."/>
            <person name="Sykes S."/>
            <person name="Wortman J."/>
            <person name="Nusbaum C."/>
            <person name="Birren B."/>
        </authorList>
    </citation>
    <scope>NUCLEOTIDE SEQUENCE [LARGE SCALE GENOMIC DNA]</scope>
    <source>
        <strain evidence="3">CBS 100218</strain>
    </source>
</reference>
<evidence type="ECO:0000313" key="3">
    <source>
        <dbReference type="Proteomes" id="UP000016924"/>
    </source>
</evidence>
<protein>
    <recommendedName>
        <fullName evidence="4">Hydrophobin</fullName>
    </recommendedName>
</protein>
<keyword evidence="3" id="KW-1185">Reference proteome</keyword>
<evidence type="ECO:0000313" key="2">
    <source>
        <dbReference type="EMBL" id="EON69205.1"/>
    </source>
</evidence>
<gene>
    <name evidence="2" type="ORF">W97_08464</name>
</gene>
<feature type="signal peptide" evidence="1">
    <location>
        <begin position="1"/>
        <end position="19"/>
    </location>
</feature>
<feature type="chain" id="PRO_5004450477" description="Hydrophobin" evidence="1">
    <location>
        <begin position="20"/>
        <end position="105"/>
    </location>
</feature>
<dbReference type="Proteomes" id="UP000016924">
    <property type="component" value="Unassembled WGS sequence"/>
</dbReference>
<dbReference type="OrthoDB" id="5031571at2759"/>
<dbReference type="RefSeq" id="XP_007784522.1">
    <property type="nucleotide sequence ID" value="XM_007786332.1"/>
</dbReference>
<name>R7Z4U3_CONA1</name>
<evidence type="ECO:0000256" key="1">
    <source>
        <dbReference type="SAM" id="SignalP"/>
    </source>
</evidence>
<evidence type="ECO:0008006" key="4">
    <source>
        <dbReference type="Google" id="ProtNLM"/>
    </source>
</evidence>
<proteinExistence type="predicted"/>
<dbReference type="STRING" id="1168221.R7Z4U3"/>
<keyword evidence="1" id="KW-0732">Signal</keyword>
<dbReference type="AlphaFoldDB" id="R7Z4U3"/>
<organism evidence="2 3">
    <name type="scientific">Coniosporium apollinis (strain CBS 100218)</name>
    <name type="common">Rock-inhabiting black yeast</name>
    <dbReference type="NCBI Taxonomy" id="1168221"/>
    <lineage>
        <taxon>Eukaryota</taxon>
        <taxon>Fungi</taxon>
        <taxon>Dikarya</taxon>
        <taxon>Ascomycota</taxon>
        <taxon>Pezizomycotina</taxon>
        <taxon>Dothideomycetes</taxon>
        <taxon>Dothideomycetes incertae sedis</taxon>
        <taxon>Coniosporium</taxon>
    </lineage>
</organism>
<dbReference type="GeneID" id="19905775"/>
<accession>R7Z4U3</accession>